<dbReference type="AlphaFoldDB" id="A0A3Q7HSR3"/>
<reference evidence="2" key="2">
    <citation type="submission" date="2019-01" db="UniProtKB">
        <authorList>
            <consortium name="EnsemblPlants"/>
        </authorList>
    </citation>
    <scope>IDENTIFICATION</scope>
    <source>
        <strain evidence="2">cv. Heinz 1706</strain>
    </source>
</reference>
<evidence type="ECO:0000313" key="3">
    <source>
        <dbReference type="Proteomes" id="UP000004994"/>
    </source>
</evidence>
<organism evidence="2">
    <name type="scientific">Solanum lycopersicum</name>
    <name type="common">Tomato</name>
    <name type="synonym">Lycopersicon esculentum</name>
    <dbReference type="NCBI Taxonomy" id="4081"/>
    <lineage>
        <taxon>Eukaryota</taxon>
        <taxon>Viridiplantae</taxon>
        <taxon>Streptophyta</taxon>
        <taxon>Embryophyta</taxon>
        <taxon>Tracheophyta</taxon>
        <taxon>Spermatophyta</taxon>
        <taxon>Magnoliopsida</taxon>
        <taxon>eudicotyledons</taxon>
        <taxon>Gunneridae</taxon>
        <taxon>Pentapetalae</taxon>
        <taxon>asterids</taxon>
        <taxon>lamiids</taxon>
        <taxon>Solanales</taxon>
        <taxon>Solanaceae</taxon>
        <taxon>Solanoideae</taxon>
        <taxon>Solaneae</taxon>
        <taxon>Solanum</taxon>
        <taxon>Solanum subgen. Lycopersicon</taxon>
    </lineage>
</organism>
<keyword evidence="3" id="KW-1185">Reference proteome</keyword>
<dbReference type="InParanoid" id="A0A3Q7HSR3"/>
<accession>A0A3Q7HSR3</accession>
<feature type="region of interest" description="Disordered" evidence="1">
    <location>
        <begin position="1"/>
        <end position="76"/>
    </location>
</feature>
<proteinExistence type="predicted"/>
<evidence type="ECO:0000256" key="1">
    <source>
        <dbReference type="SAM" id="MobiDB-lite"/>
    </source>
</evidence>
<evidence type="ECO:0000313" key="2">
    <source>
        <dbReference type="EnsemblPlants" id="Solyc08g074770.2.1"/>
    </source>
</evidence>
<reference evidence="2" key="1">
    <citation type="journal article" date="2012" name="Nature">
        <title>The tomato genome sequence provides insights into fleshy fruit evolution.</title>
        <authorList>
            <consortium name="Tomato Genome Consortium"/>
        </authorList>
    </citation>
    <scope>NUCLEOTIDE SEQUENCE [LARGE SCALE GENOMIC DNA]</scope>
    <source>
        <strain evidence="2">cv. Heinz 1706</strain>
    </source>
</reference>
<dbReference type="EnsemblPlants" id="Solyc08g074770.2.1">
    <property type="protein sequence ID" value="Solyc08g074770.2.1"/>
    <property type="gene ID" value="Solyc08g074770.2"/>
</dbReference>
<protein>
    <submittedName>
        <fullName evidence="2">Uncharacterized protein</fullName>
    </submittedName>
</protein>
<dbReference type="Proteomes" id="UP000004994">
    <property type="component" value="Chromosome 8"/>
</dbReference>
<name>A0A3Q7HSR3_SOLLC</name>
<feature type="compositionally biased region" description="Basic and acidic residues" evidence="1">
    <location>
        <begin position="42"/>
        <end position="58"/>
    </location>
</feature>
<feature type="compositionally biased region" description="Basic and acidic residues" evidence="1">
    <location>
        <begin position="22"/>
        <end position="35"/>
    </location>
</feature>
<sequence>MGWKGASGQMPRGVKGGLGAQRLEDGGWGEPHDMAPRGYGLEVERVGERSASGHDSSRLGDSGYSSLRSGAGGWVH</sequence>
<dbReference type="Gramene" id="Solyc08g074770.2.1">
    <property type="protein sequence ID" value="Solyc08g074770.2.1"/>
    <property type="gene ID" value="Solyc08g074770.2"/>
</dbReference>